<keyword evidence="3" id="KW-1185">Reference proteome</keyword>
<dbReference type="SUPFAM" id="SSF51735">
    <property type="entry name" value="NAD(P)-binding Rossmann-fold domains"/>
    <property type="match status" value="1"/>
</dbReference>
<organism evidence="2 3">
    <name type="scientific">Chitiniphilus shinanonensis</name>
    <dbReference type="NCBI Taxonomy" id="553088"/>
    <lineage>
        <taxon>Bacteria</taxon>
        <taxon>Pseudomonadati</taxon>
        <taxon>Pseudomonadota</taxon>
        <taxon>Betaproteobacteria</taxon>
        <taxon>Neisseriales</taxon>
        <taxon>Chitinibacteraceae</taxon>
        <taxon>Chitiniphilus</taxon>
    </lineage>
</organism>
<dbReference type="Proteomes" id="UP001156836">
    <property type="component" value="Unassembled WGS sequence"/>
</dbReference>
<evidence type="ECO:0000313" key="3">
    <source>
        <dbReference type="Proteomes" id="UP001156836"/>
    </source>
</evidence>
<dbReference type="Gene3D" id="3.40.50.720">
    <property type="entry name" value="NAD(P)-binding Rossmann-like Domain"/>
    <property type="match status" value="1"/>
</dbReference>
<dbReference type="InterPro" id="IPR036291">
    <property type="entry name" value="NAD(P)-bd_dom_sf"/>
</dbReference>
<reference evidence="3" key="1">
    <citation type="journal article" date="2019" name="Int. J. Syst. Evol. Microbiol.">
        <title>The Global Catalogue of Microorganisms (GCM) 10K type strain sequencing project: providing services to taxonomists for standard genome sequencing and annotation.</title>
        <authorList>
            <consortium name="The Broad Institute Genomics Platform"/>
            <consortium name="The Broad Institute Genome Sequencing Center for Infectious Disease"/>
            <person name="Wu L."/>
            <person name="Ma J."/>
        </authorList>
    </citation>
    <scope>NUCLEOTIDE SEQUENCE [LARGE SCALE GENOMIC DNA]</scope>
    <source>
        <strain evidence="3">NBRC 104970</strain>
    </source>
</reference>
<gene>
    <name evidence="2" type="ORF">GCM10007860_33870</name>
</gene>
<accession>A0ABQ6C150</accession>
<comment type="caution">
    <text evidence="2">The sequence shown here is derived from an EMBL/GenBank/DDBJ whole genome shotgun (WGS) entry which is preliminary data.</text>
</comment>
<dbReference type="InterPro" id="IPR000683">
    <property type="entry name" value="Gfo/Idh/MocA-like_OxRdtase_N"/>
</dbReference>
<name>A0ABQ6C150_9NEIS</name>
<evidence type="ECO:0000259" key="1">
    <source>
        <dbReference type="Pfam" id="PF01408"/>
    </source>
</evidence>
<dbReference type="RefSeq" id="WP_284209254.1">
    <property type="nucleotide sequence ID" value="NZ_BSOZ01000107.1"/>
</dbReference>
<evidence type="ECO:0000313" key="2">
    <source>
        <dbReference type="EMBL" id="GLS06217.1"/>
    </source>
</evidence>
<protein>
    <recommendedName>
        <fullName evidence="1">Gfo/Idh/MocA-like oxidoreductase N-terminal domain-containing protein</fullName>
    </recommendedName>
</protein>
<dbReference type="EMBL" id="BSOZ01000107">
    <property type="protein sequence ID" value="GLS06217.1"/>
    <property type="molecule type" value="Genomic_DNA"/>
</dbReference>
<feature type="domain" description="Gfo/Idh/MocA-like oxidoreductase N-terminal" evidence="1">
    <location>
        <begin position="13"/>
        <end position="130"/>
    </location>
</feature>
<dbReference type="Pfam" id="PF01408">
    <property type="entry name" value="GFO_IDH_MocA"/>
    <property type="match status" value="1"/>
</dbReference>
<sequence length="308" mass="32561">MTSQTVSTHAALRLGIVGCAPFTHGRMWAEQWQREPEHGLVAARLWDDDPAVAAQLAAQVGAEVAATPEAVADGCDGVLITALDAGRYLELARPHLLAGRRVFLNRPLAGSLPEAREILALADAHDARVYSASALLHTHAAERIRTVLAELGELRFFSVTGPTDTADWYLPHLFACLAGTLGSGLARVLHADLPCIDGDPHRLSGPAIVSVAYRADAAVGPARGVLALVGPGSDWYGFTLKLYGSLGISQDLEFDVGYGLMFAAMRDFFASGAEPLPRALLLEQTAAHYAALRAARQGGPVEIDSQGA</sequence>
<proteinExistence type="predicted"/>